<dbReference type="PANTHER" id="PTHR47611">
    <property type="entry name" value="HAT DIMERISATION DOMAIN, C-TERMINAL"/>
    <property type="match status" value="1"/>
</dbReference>
<gene>
    <name evidence="3" type="primary">LOC112452667</name>
</gene>
<protein>
    <submittedName>
        <fullName evidence="3">Uncharacterized protein LOC112452667</fullName>
    </submittedName>
</protein>
<dbReference type="GO" id="GO:0046983">
    <property type="term" value="F:protein dimerization activity"/>
    <property type="evidence" value="ECO:0007669"/>
    <property type="project" value="InterPro"/>
</dbReference>
<dbReference type="Proteomes" id="UP000504618">
    <property type="component" value="Unplaced"/>
</dbReference>
<keyword evidence="2" id="KW-1185">Reference proteome</keyword>
<reference evidence="3" key="1">
    <citation type="submission" date="2025-08" db="UniProtKB">
        <authorList>
            <consortium name="RefSeq"/>
        </authorList>
    </citation>
    <scope>IDENTIFICATION</scope>
    <source>
        <tissue evidence="3">Whole body</tissue>
    </source>
</reference>
<dbReference type="Pfam" id="PF05699">
    <property type="entry name" value="Dimer_Tnp_hAT"/>
    <property type="match status" value="1"/>
</dbReference>
<dbReference type="OrthoDB" id="1271298at2759"/>
<feature type="domain" description="HAT C-terminal dimerisation" evidence="1">
    <location>
        <begin position="109"/>
        <end position="189"/>
    </location>
</feature>
<dbReference type="InterPro" id="IPR008906">
    <property type="entry name" value="HATC_C_dom"/>
</dbReference>
<evidence type="ECO:0000259" key="1">
    <source>
        <dbReference type="Pfam" id="PF05699"/>
    </source>
</evidence>
<sequence length="189" mass="21536">MAVDPRYRLAILTDPAEVESATKKLKKEVHKAYHKSVKTNTSTQIASDPKLNQPQVSGCQQSMITESSTETTSVCQSSSNSVWDAVRERSIIYNLRCDFMDMQEILDIEVDSFLHTKNIDVFNDPTKWWRENISTFRHVGIVARHYLGLAATEVSSERLFSHAGAIVTNRRKNLTTEHVEQLVFLHDNL</sequence>
<dbReference type="InterPro" id="IPR012337">
    <property type="entry name" value="RNaseH-like_sf"/>
</dbReference>
<accession>A0A6J1PHM7</accession>
<dbReference type="AlphaFoldDB" id="A0A6J1PHM7"/>
<organism evidence="2 3">
    <name type="scientific">Temnothorax curvispinosus</name>
    <dbReference type="NCBI Taxonomy" id="300111"/>
    <lineage>
        <taxon>Eukaryota</taxon>
        <taxon>Metazoa</taxon>
        <taxon>Ecdysozoa</taxon>
        <taxon>Arthropoda</taxon>
        <taxon>Hexapoda</taxon>
        <taxon>Insecta</taxon>
        <taxon>Pterygota</taxon>
        <taxon>Neoptera</taxon>
        <taxon>Endopterygota</taxon>
        <taxon>Hymenoptera</taxon>
        <taxon>Apocrita</taxon>
        <taxon>Aculeata</taxon>
        <taxon>Formicoidea</taxon>
        <taxon>Formicidae</taxon>
        <taxon>Myrmicinae</taxon>
        <taxon>Temnothorax</taxon>
    </lineage>
</organism>
<dbReference type="RefSeq" id="XP_024868760.1">
    <property type="nucleotide sequence ID" value="XM_025012992.1"/>
</dbReference>
<dbReference type="PANTHER" id="PTHR47611:SF3">
    <property type="entry name" value="HAT C-TERMINAL DIMERISATION DOMAIN-CONTAINING PROTEIN"/>
    <property type="match status" value="1"/>
</dbReference>
<evidence type="ECO:0000313" key="2">
    <source>
        <dbReference type="Proteomes" id="UP000504618"/>
    </source>
</evidence>
<dbReference type="GeneID" id="112452667"/>
<name>A0A6J1PHM7_9HYME</name>
<proteinExistence type="predicted"/>
<evidence type="ECO:0000313" key="3">
    <source>
        <dbReference type="RefSeq" id="XP_024868760.1"/>
    </source>
</evidence>
<dbReference type="SUPFAM" id="SSF53098">
    <property type="entry name" value="Ribonuclease H-like"/>
    <property type="match status" value="1"/>
</dbReference>